<dbReference type="CDD" id="cd01418">
    <property type="entry name" value="Ribosomal_L19e_A"/>
    <property type="match status" value="1"/>
</dbReference>
<dbReference type="InterPro" id="IPR039547">
    <property type="entry name" value="Ribosomal_eL19"/>
</dbReference>
<comment type="function">
    <text evidence="6">Binds to the 23S rRNA.</text>
</comment>
<dbReference type="InterPro" id="IPR015974">
    <property type="entry name" value="Ribosomal_eL19_dom3"/>
</dbReference>
<dbReference type="NCBIfam" id="NF006343">
    <property type="entry name" value="PRK08570.1"/>
    <property type="match status" value="1"/>
</dbReference>
<organism evidence="9">
    <name type="scientific">uncultured marine group II/III euryarchaeote KM3_18_H05</name>
    <dbReference type="NCBI Taxonomy" id="1457957"/>
    <lineage>
        <taxon>Archaea</taxon>
        <taxon>Methanobacteriati</taxon>
        <taxon>Methanobacteriota</taxon>
        <taxon>environmental samples</taxon>
    </lineage>
</organism>
<evidence type="ECO:0000256" key="7">
    <source>
        <dbReference type="SAM" id="MobiDB-lite"/>
    </source>
</evidence>
<protein>
    <recommendedName>
        <fullName evidence="6">Large ribosomal subunit protein eL19</fullName>
    </recommendedName>
</protein>
<dbReference type="InterPro" id="IPR033936">
    <property type="entry name" value="Ribosomal_eL19_arc"/>
</dbReference>
<evidence type="ECO:0000256" key="5">
    <source>
        <dbReference type="ARBA" id="ARBA00023274"/>
    </source>
</evidence>
<dbReference type="SMART" id="SM01416">
    <property type="entry name" value="Ribosomal_L19e"/>
    <property type="match status" value="1"/>
</dbReference>
<dbReference type="GO" id="GO:0070180">
    <property type="term" value="F:large ribosomal subunit rRNA binding"/>
    <property type="evidence" value="ECO:0007669"/>
    <property type="project" value="UniProtKB-UniRule"/>
</dbReference>
<feature type="region of interest" description="Disordered" evidence="7">
    <location>
        <begin position="53"/>
        <end position="94"/>
    </location>
</feature>
<dbReference type="Gene3D" id="1.10.1200.60">
    <property type="match status" value="1"/>
</dbReference>
<evidence type="ECO:0000256" key="1">
    <source>
        <dbReference type="ARBA" id="ARBA00011082"/>
    </source>
</evidence>
<dbReference type="InterPro" id="IPR057259">
    <property type="entry name" value="Ribosomal_L19e"/>
</dbReference>
<dbReference type="GO" id="GO:0022625">
    <property type="term" value="C:cytosolic large ribosomal subunit"/>
    <property type="evidence" value="ECO:0007669"/>
    <property type="project" value="InterPro"/>
</dbReference>
<dbReference type="GO" id="GO:0003735">
    <property type="term" value="F:structural constituent of ribosome"/>
    <property type="evidence" value="ECO:0007669"/>
    <property type="project" value="InterPro"/>
</dbReference>
<dbReference type="InterPro" id="IPR015973">
    <property type="entry name" value="Ribosomal_eL19_dom2"/>
</dbReference>
<dbReference type="GO" id="GO:0006412">
    <property type="term" value="P:translation"/>
    <property type="evidence" value="ECO:0007669"/>
    <property type="project" value="UniProtKB-UniRule"/>
</dbReference>
<dbReference type="InterPro" id="IPR057260">
    <property type="entry name" value="Ribosomal_L19e_C"/>
</dbReference>
<dbReference type="AlphaFoldDB" id="A0A075GUW1"/>
<evidence type="ECO:0000256" key="3">
    <source>
        <dbReference type="ARBA" id="ARBA00022884"/>
    </source>
</evidence>
<reference evidence="9" key="1">
    <citation type="journal article" date="2014" name="Genome Biol. Evol.">
        <title>Pangenome evidence for extensive interdomain horizontal transfer affecting lineage core and shell genes in uncultured planktonic thaumarchaeota and euryarchaeota.</title>
        <authorList>
            <person name="Deschamps P."/>
            <person name="Zivanovic Y."/>
            <person name="Moreira D."/>
            <person name="Rodriguez-Valera F."/>
            <person name="Lopez-Garcia P."/>
        </authorList>
    </citation>
    <scope>NUCLEOTIDE SEQUENCE</scope>
</reference>
<dbReference type="Gene3D" id="1.20.5.560">
    <property type="entry name" value="Single Heli x bin"/>
    <property type="match status" value="1"/>
</dbReference>
<name>A0A075GUW1_9EURY</name>
<evidence type="ECO:0000256" key="6">
    <source>
        <dbReference type="HAMAP-Rule" id="MF_01475"/>
    </source>
</evidence>
<keyword evidence="5 6" id="KW-0687">Ribonucleoprotein</keyword>
<dbReference type="Gene3D" id="1.10.1650.10">
    <property type="match status" value="1"/>
</dbReference>
<dbReference type="InterPro" id="IPR035970">
    <property type="entry name" value="60S_ribosomal_eL19_sf"/>
</dbReference>
<evidence type="ECO:0000256" key="2">
    <source>
        <dbReference type="ARBA" id="ARBA00022730"/>
    </source>
</evidence>
<proteinExistence type="inferred from homology"/>
<dbReference type="PANTHER" id="PTHR10722">
    <property type="entry name" value="60S RIBOSOMAL PROTEIN L19"/>
    <property type="match status" value="1"/>
</dbReference>
<dbReference type="EMBL" id="KF900759">
    <property type="protein sequence ID" value="AIF06102.1"/>
    <property type="molecule type" value="Genomic_DNA"/>
</dbReference>
<comment type="subunit">
    <text evidence="6">Part of the 50S ribosomal subunit.</text>
</comment>
<feature type="domain" description="Large ribosomal subunit protein eL19" evidence="8">
    <location>
        <begin position="2"/>
        <end position="147"/>
    </location>
</feature>
<dbReference type="HAMAP" id="MF_01475">
    <property type="entry name" value="Ribosomal_eL19"/>
    <property type="match status" value="1"/>
</dbReference>
<accession>A0A075GUW1</accession>
<dbReference type="InterPro" id="IPR015972">
    <property type="entry name" value="Ribosomal_eL19_dom1"/>
</dbReference>
<dbReference type="Pfam" id="PF25476">
    <property type="entry name" value="Ribosomal_L19e_C"/>
    <property type="match status" value="1"/>
</dbReference>
<evidence type="ECO:0000256" key="4">
    <source>
        <dbReference type="ARBA" id="ARBA00022980"/>
    </source>
</evidence>
<dbReference type="InterPro" id="IPR000196">
    <property type="entry name" value="Ribosomal_eL19_dom"/>
</dbReference>
<evidence type="ECO:0000313" key="9">
    <source>
        <dbReference type="EMBL" id="AIF06102.1"/>
    </source>
</evidence>
<dbReference type="Pfam" id="PF01280">
    <property type="entry name" value="Ribosomal_L19e"/>
    <property type="match status" value="1"/>
</dbReference>
<sequence length="152" mass="17818">MNLAYQRRVAARLLKCGLDRVWIDDRAEIQERIGEAVTRDDVRHLIVQKFIRKHQKKGISRGRARHRDAQRAKGRQRGHGSRRGHGKARTPKKEAWMTRIRALRDELRGLRETGTLTASQYRHYYRRAKGGMYNSRAHLRSHMQTDGIEVGK</sequence>
<keyword evidence="4 6" id="KW-0689">Ribosomal protein</keyword>
<evidence type="ECO:0000259" key="8">
    <source>
        <dbReference type="SMART" id="SM01416"/>
    </source>
</evidence>
<feature type="compositionally biased region" description="Basic residues" evidence="7">
    <location>
        <begin position="53"/>
        <end position="90"/>
    </location>
</feature>
<dbReference type="SUPFAM" id="SSF48140">
    <property type="entry name" value="Ribosomal protein L19 (L19e)"/>
    <property type="match status" value="1"/>
</dbReference>
<keyword evidence="3 6" id="KW-0694">RNA-binding</keyword>
<comment type="similarity">
    <text evidence="1 6">Belongs to the eukaryotic ribosomal protein eL19 family.</text>
</comment>
<keyword evidence="2 6" id="KW-0699">rRNA-binding</keyword>
<gene>
    <name evidence="9" type="primary">RP-L19e</name>
    <name evidence="9" type="synonym">RPL19</name>
    <name evidence="6" type="synonym">rpl19e</name>
</gene>